<dbReference type="EMBL" id="JAOTOJ010000001">
    <property type="protein sequence ID" value="KAK9412438.1"/>
    <property type="molecule type" value="Genomic_DNA"/>
</dbReference>
<comment type="cofactor">
    <cofactor evidence="1">
        <name>Fe(2+)</name>
        <dbReference type="ChEBI" id="CHEBI:29033"/>
    </cofactor>
</comment>
<dbReference type="PANTHER" id="PTHR12463">
    <property type="entry name" value="OXYGENASE-RELATED"/>
    <property type="match status" value="1"/>
</dbReference>
<dbReference type="GO" id="GO:0032451">
    <property type="term" value="F:demethylase activity"/>
    <property type="evidence" value="ECO:0007669"/>
    <property type="project" value="TreeGrafter"/>
</dbReference>
<evidence type="ECO:0000256" key="1">
    <source>
        <dbReference type="ARBA" id="ARBA00001954"/>
    </source>
</evidence>
<evidence type="ECO:0000313" key="4">
    <source>
        <dbReference type="Proteomes" id="UP001474421"/>
    </source>
</evidence>
<dbReference type="Proteomes" id="UP001474421">
    <property type="component" value="Unassembled WGS sequence"/>
</dbReference>
<dbReference type="GO" id="GO:0051213">
    <property type="term" value="F:dioxygenase activity"/>
    <property type="evidence" value="ECO:0007669"/>
    <property type="project" value="UniProtKB-KW"/>
</dbReference>
<comment type="caution">
    <text evidence="3">The sequence shown here is derived from an EMBL/GenBank/DDBJ whole genome shotgun (WGS) entry which is preliminary data.</text>
</comment>
<reference evidence="3 4" key="1">
    <citation type="journal article" date="2024" name="Proc. Natl. Acad. Sci. U.S.A.">
        <title>The genetic regulatory architecture and epigenomic basis for age-related changes in rattlesnake venom.</title>
        <authorList>
            <person name="Hogan M.P."/>
            <person name="Holding M.L."/>
            <person name="Nystrom G.S."/>
            <person name="Colston T.J."/>
            <person name="Bartlett D.A."/>
            <person name="Mason A.J."/>
            <person name="Ellsworth S.A."/>
            <person name="Rautsaw R.M."/>
            <person name="Lawrence K.C."/>
            <person name="Strickland J.L."/>
            <person name="He B."/>
            <person name="Fraser P."/>
            <person name="Margres M.J."/>
            <person name="Gilbert D.M."/>
            <person name="Gibbs H.L."/>
            <person name="Parkinson C.L."/>
            <person name="Rokyta D.R."/>
        </authorList>
    </citation>
    <scope>NUCLEOTIDE SEQUENCE [LARGE SCALE GENOMIC DNA]</scope>
    <source>
        <strain evidence="3">DRR0105</strain>
    </source>
</reference>
<name>A0AAW1CEM1_CROAD</name>
<feature type="compositionally biased region" description="Gly residues" evidence="2">
    <location>
        <begin position="110"/>
        <end position="119"/>
    </location>
</feature>
<dbReference type="PANTHER" id="PTHR12463:SF0">
    <property type="entry name" value="ALPHA-KETOGLUTARATE-DEPENDENT DIOXYGENASE ALKB HOMOLOG 4"/>
    <property type="match status" value="1"/>
</dbReference>
<evidence type="ECO:0000313" key="3">
    <source>
        <dbReference type="EMBL" id="KAK9412438.1"/>
    </source>
</evidence>
<organism evidence="3 4">
    <name type="scientific">Crotalus adamanteus</name>
    <name type="common">Eastern diamondback rattlesnake</name>
    <dbReference type="NCBI Taxonomy" id="8729"/>
    <lineage>
        <taxon>Eukaryota</taxon>
        <taxon>Metazoa</taxon>
        <taxon>Chordata</taxon>
        <taxon>Craniata</taxon>
        <taxon>Vertebrata</taxon>
        <taxon>Euteleostomi</taxon>
        <taxon>Lepidosauria</taxon>
        <taxon>Squamata</taxon>
        <taxon>Bifurcata</taxon>
        <taxon>Unidentata</taxon>
        <taxon>Episquamata</taxon>
        <taxon>Toxicofera</taxon>
        <taxon>Serpentes</taxon>
        <taxon>Colubroidea</taxon>
        <taxon>Viperidae</taxon>
        <taxon>Crotalinae</taxon>
        <taxon>Crotalus</taxon>
    </lineage>
</organism>
<keyword evidence="3" id="KW-0560">Oxidoreductase</keyword>
<feature type="compositionally biased region" description="Polar residues" evidence="2">
    <location>
        <begin position="52"/>
        <end position="66"/>
    </location>
</feature>
<keyword evidence="4" id="KW-1185">Reference proteome</keyword>
<dbReference type="GO" id="GO:0070988">
    <property type="term" value="P:demethylation"/>
    <property type="evidence" value="ECO:0007669"/>
    <property type="project" value="InterPro"/>
</dbReference>
<keyword evidence="3" id="KW-0223">Dioxygenase</keyword>
<dbReference type="SUPFAM" id="SSF51197">
    <property type="entry name" value="Clavaminate synthase-like"/>
    <property type="match status" value="1"/>
</dbReference>
<sequence>MRKTGEGREVKSSGIFKCSTSFETTIPITPRQDARMSFLPLNRAKRCGKTSFPPQHRSSSQGTRLTSDGHKNLLVLLLLPPPGLREPEARRGGRRRQKLPGSGRMEGVKTRGGGAAGAGAGLGEPSGCGCKGIRSCLLCEAAPPPQKSANFVYCPLTGFAVGEKQSEFEGWAFEFPGVFLLEDFINTDEEYQMVELMDQSIWKPSQSGRRKQDYGPKVNFKKQKMKAGNFSGLPSFSKEIVARMRKYPILESFSPVEQCNLDYDPERGSAIDPHWDDWWLWGERLRSLVVLSGPARYQWKHAIYRNHIKSRRVCITFRELTAEFSLGGEQAELGKNLLDIALTFKGSPV</sequence>
<gene>
    <name evidence="3" type="ORF">NXF25_003613</name>
</gene>
<proteinExistence type="predicted"/>
<dbReference type="Gene3D" id="2.60.120.590">
    <property type="entry name" value="Alpha-ketoglutarate-dependent dioxygenase AlkB-like"/>
    <property type="match status" value="2"/>
</dbReference>
<protein>
    <submittedName>
        <fullName evidence="3">Alpha-ketoglutarate-dependent dioxygenase alkB 4</fullName>
    </submittedName>
</protein>
<evidence type="ECO:0000256" key="2">
    <source>
        <dbReference type="SAM" id="MobiDB-lite"/>
    </source>
</evidence>
<dbReference type="InterPro" id="IPR032857">
    <property type="entry name" value="ALKBH4"/>
</dbReference>
<accession>A0AAW1CEM1</accession>
<dbReference type="InterPro" id="IPR037151">
    <property type="entry name" value="AlkB-like_sf"/>
</dbReference>
<feature type="region of interest" description="Disordered" evidence="2">
    <location>
        <begin position="45"/>
        <end position="66"/>
    </location>
</feature>
<feature type="region of interest" description="Disordered" evidence="2">
    <location>
        <begin position="84"/>
        <end position="119"/>
    </location>
</feature>
<dbReference type="AlphaFoldDB" id="A0AAW1CEM1"/>